<sequence length="405" mass="44108">MTEPQTTLSSLPVTRPAGCPFDPPVEFARIRERNSLTRMVFPDGHHGWLATGHATVRAILADPRFSARAELLHSPLVDLGPLPPAPPGNFLNLDAPEHTRYRKLLAGKFTVRRMRLLTERIAQISTWHLDAIERAGGPVDLVTSFAYPVPALTICELLGVPETDRARFQRLVADLVTKFNDPALAPDERLEQGLSTFEEAQEYLRDLVVAKRAAPTDDLLSDLTGTDLTDLELAGVGVLLLIAGFDTTANMLALGAFALLSHPEQLAALRGDPDLADRAIEELLRYLTVAHTATRSALVDVALADRVIKAGETVALSLQAADRDPTVFDQPDSLDLRRNAVGHLGFGHGPHQCLGQQLARVELRTALTALTTRFPTLRLAIPADEIRTRANTLGVHGVPNLPVTW</sequence>
<evidence type="ECO:0000256" key="2">
    <source>
        <dbReference type="ARBA" id="ARBA00010617"/>
    </source>
</evidence>
<dbReference type="EMBL" id="VXLC01000019">
    <property type="protein sequence ID" value="KAA8884485.1"/>
    <property type="molecule type" value="Genomic_DNA"/>
</dbReference>
<evidence type="ECO:0000256" key="8">
    <source>
        <dbReference type="RuleBase" id="RU000461"/>
    </source>
</evidence>
<dbReference type="SUPFAM" id="SSF48264">
    <property type="entry name" value="Cytochrome P450"/>
    <property type="match status" value="1"/>
</dbReference>
<organism evidence="9 10">
    <name type="scientific">Nocardia colli</name>
    <dbReference type="NCBI Taxonomy" id="2545717"/>
    <lineage>
        <taxon>Bacteria</taxon>
        <taxon>Bacillati</taxon>
        <taxon>Actinomycetota</taxon>
        <taxon>Actinomycetes</taxon>
        <taxon>Mycobacteriales</taxon>
        <taxon>Nocardiaceae</taxon>
        <taxon>Nocardia</taxon>
    </lineage>
</organism>
<evidence type="ECO:0000256" key="3">
    <source>
        <dbReference type="ARBA" id="ARBA00022617"/>
    </source>
</evidence>
<dbReference type="RefSeq" id="WP_150406091.1">
    <property type="nucleotide sequence ID" value="NZ_VXLC01000019.1"/>
</dbReference>
<dbReference type="GO" id="GO:0004497">
    <property type="term" value="F:monooxygenase activity"/>
    <property type="evidence" value="ECO:0007669"/>
    <property type="project" value="UniProtKB-KW"/>
</dbReference>
<dbReference type="PRINTS" id="PR00385">
    <property type="entry name" value="P450"/>
</dbReference>
<dbReference type="PANTHER" id="PTHR46696:SF1">
    <property type="entry name" value="CYTOCHROME P450 YJIB-RELATED"/>
    <property type="match status" value="1"/>
</dbReference>
<dbReference type="InterPro" id="IPR017972">
    <property type="entry name" value="Cyt_P450_CS"/>
</dbReference>
<dbReference type="GO" id="GO:0016705">
    <property type="term" value="F:oxidoreductase activity, acting on paired donors, with incorporation or reduction of molecular oxygen"/>
    <property type="evidence" value="ECO:0007669"/>
    <property type="project" value="InterPro"/>
</dbReference>
<evidence type="ECO:0000256" key="7">
    <source>
        <dbReference type="ARBA" id="ARBA00023033"/>
    </source>
</evidence>
<dbReference type="GO" id="GO:0005506">
    <property type="term" value="F:iron ion binding"/>
    <property type="evidence" value="ECO:0007669"/>
    <property type="project" value="InterPro"/>
</dbReference>
<comment type="cofactor">
    <cofactor evidence="1">
        <name>heme</name>
        <dbReference type="ChEBI" id="CHEBI:30413"/>
    </cofactor>
</comment>
<accession>A0A5N0E8K0</accession>
<dbReference type="FunFam" id="1.10.630.10:FF:000018">
    <property type="entry name" value="Cytochrome P450 monooxygenase"/>
    <property type="match status" value="1"/>
</dbReference>
<evidence type="ECO:0000256" key="4">
    <source>
        <dbReference type="ARBA" id="ARBA00022723"/>
    </source>
</evidence>
<evidence type="ECO:0000313" key="10">
    <source>
        <dbReference type="Proteomes" id="UP000323876"/>
    </source>
</evidence>
<evidence type="ECO:0000256" key="5">
    <source>
        <dbReference type="ARBA" id="ARBA00023002"/>
    </source>
</evidence>
<dbReference type="Gene3D" id="1.10.630.10">
    <property type="entry name" value="Cytochrome P450"/>
    <property type="match status" value="1"/>
</dbReference>
<keyword evidence="5 8" id="KW-0560">Oxidoreductase</keyword>
<comment type="caution">
    <text evidence="9">The sequence shown here is derived from an EMBL/GenBank/DDBJ whole genome shotgun (WGS) entry which is preliminary data.</text>
</comment>
<dbReference type="PANTHER" id="PTHR46696">
    <property type="entry name" value="P450, PUTATIVE (EUROFUNG)-RELATED"/>
    <property type="match status" value="1"/>
</dbReference>
<dbReference type="InterPro" id="IPR002397">
    <property type="entry name" value="Cyt_P450_B"/>
</dbReference>
<keyword evidence="6 8" id="KW-0408">Iron</keyword>
<keyword evidence="4 8" id="KW-0479">Metal-binding</keyword>
<dbReference type="CDD" id="cd11030">
    <property type="entry name" value="CYP105-like"/>
    <property type="match status" value="1"/>
</dbReference>
<evidence type="ECO:0000256" key="6">
    <source>
        <dbReference type="ARBA" id="ARBA00023004"/>
    </source>
</evidence>
<gene>
    <name evidence="9" type="ORF">F3087_33320</name>
</gene>
<dbReference type="InterPro" id="IPR036396">
    <property type="entry name" value="Cyt_P450_sf"/>
</dbReference>
<name>A0A5N0E8K0_9NOCA</name>
<evidence type="ECO:0000256" key="1">
    <source>
        <dbReference type="ARBA" id="ARBA00001971"/>
    </source>
</evidence>
<keyword evidence="3 8" id="KW-0349">Heme</keyword>
<keyword evidence="10" id="KW-1185">Reference proteome</keyword>
<evidence type="ECO:0000313" key="9">
    <source>
        <dbReference type="EMBL" id="KAA8884485.1"/>
    </source>
</evidence>
<dbReference type="AlphaFoldDB" id="A0A5N0E8K0"/>
<dbReference type="PRINTS" id="PR00359">
    <property type="entry name" value="BP450"/>
</dbReference>
<dbReference type="GO" id="GO:0020037">
    <property type="term" value="F:heme binding"/>
    <property type="evidence" value="ECO:0007669"/>
    <property type="project" value="InterPro"/>
</dbReference>
<comment type="similarity">
    <text evidence="2 8">Belongs to the cytochrome P450 family.</text>
</comment>
<dbReference type="OrthoDB" id="3664945at2"/>
<dbReference type="PROSITE" id="PS00086">
    <property type="entry name" value="CYTOCHROME_P450"/>
    <property type="match status" value="1"/>
</dbReference>
<reference evidence="9 10" key="1">
    <citation type="submission" date="2019-09" db="EMBL/GenBank/DDBJ databases">
        <authorList>
            <person name="Wang X."/>
        </authorList>
    </citation>
    <scope>NUCLEOTIDE SEQUENCE [LARGE SCALE GENOMIC DNA]</scope>
    <source>
        <strain evidence="9 10">CICC 11023</strain>
    </source>
</reference>
<dbReference type="Pfam" id="PF00067">
    <property type="entry name" value="p450"/>
    <property type="match status" value="1"/>
</dbReference>
<proteinExistence type="inferred from homology"/>
<dbReference type="Proteomes" id="UP000323876">
    <property type="component" value="Unassembled WGS sequence"/>
</dbReference>
<keyword evidence="7 8" id="KW-0503">Monooxygenase</keyword>
<dbReference type="InterPro" id="IPR001128">
    <property type="entry name" value="Cyt_P450"/>
</dbReference>
<protein>
    <submittedName>
        <fullName evidence="9">Cytochrome P450</fullName>
    </submittedName>
</protein>